<sequence length="123" mass="14528">MNKEPTEAQAKEFWEWCGLKFKKQGIMGINYYNTPNGGFVSEPPIDLNNLFEYAVPKLWNFGLLECIFHREIAMFDDSGKFREQEKVYYRWHLLLESQILNPIDGYGETPALALFWAIWEVIK</sequence>
<organism evidence="1">
    <name type="scientific">marine sediment metagenome</name>
    <dbReference type="NCBI Taxonomy" id="412755"/>
    <lineage>
        <taxon>unclassified sequences</taxon>
        <taxon>metagenomes</taxon>
        <taxon>ecological metagenomes</taxon>
    </lineage>
</organism>
<name>A0A0F8XN14_9ZZZZ</name>
<evidence type="ECO:0000313" key="1">
    <source>
        <dbReference type="EMBL" id="KKK70402.1"/>
    </source>
</evidence>
<protein>
    <submittedName>
        <fullName evidence="1">Uncharacterized protein</fullName>
    </submittedName>
</protein>
<dbReference type="EMBL" id="LAZR01058207">
    <property type="protein sequence ID" value="KKK70402.1"/>
    <property type="molecule type" value="Genomic_DNA"/>
</dbReference>
<accession>A0A0F8XN14</accession>
<gene>
    <name evidence="1" type="ORF">LCGC14_2924340</name>
</gene>
<dbReference type="AlphaFoldDB" id="A0A0F8XN14"/>
<reference evidence="1" key="1">
    <citation type="journal article" date="2015" name="Nature">
        <title>Complex archaea that bridge the gap between prokaryotes and eukaryotes.</title>
        <authorList>
            <person name="Spang A."/>
            <person name="Saw J.H."/>
            <person name="Jorgensen S.L."/>
            <person name="Zaremba-Niedzwiedzka K."/>
            <person name="Martijn J."/>
            <person name="Lind A.E."/>
            <person name="van Eijk R."/>
            <person name="Schleper C."/>
            <person name="Guy L."/>
            <person name="Ettema T.J."/>
        </authorList>
    </citation>
    <scope>NUCLEOTIDE SEQUENCE</scope>
</reference>
<comment type="caution">
    <text evidence="1">The sequence shown here is derived from an EMBL/GenBank/DDBJ whole genome shotgun (WGS) entry which is preliminary data.</text>
</comment>
<proteinExistence type="predicted"/>